<keyword evidence="4" id="KW-1185">Reference proteome</keyword>
<organism evidence="3 4">
    <name type="scientific">Leptospira tipperaryensis</name>
    <dbReference type="NCBI Taxonomy" id="2564040"/>
    <lineage>
        <taxon>Bacteria</taxon>
        <taxon>Pseudomonadati</taxon>
        <taxon>Spirochaetota</taxon>
        <taxon>Spirochaetia</taxon>
        <taxon>Leptospirales</taxon>
        <taxon>Leptospiraceae</taxon>
        <taxon>Leptospira</taxon>
    </lineage>
</organism>
<dbReference type="EMBL" id="CP015217">
    <property type="protein sequence ID" value="AOP32916.1"/>
    <property type="molecule type" value="Genomic_DNA"/>
</dbReference>
<evidence type="ECO:0000256" key="2">
    <source>
        <dbReference type="SAM" id="Phobius"/>
    </source>
</evidence>
<dbReference type="KEGG" id="laj:A0128_02960"/>
<gene>
    <name evidence="3" type="ORF">A0128_02960</name>
</gene>
<reference evidence="3 4" key="1">
    <citation type="submission" date="2016-04" db="EMBL/GenBank/DDBJ databases">
        <title>Complete genome seqeunce of Leptospira alstonii serovar Room22.</title>
        <authorList>
            <person name="Nally J.E."/>
            <person name="Bayles D.O."/>
            <person name="Hurley D."/>
            <person name="Fanning S."/>
            <person name="McMahon B.J."/>
            <person name="Arent Z."/>
        </authorList>
    </citation>
    <scope>NUCLEOTIDE SEQUENCE [LARGE SCALE GENOMIC DNA]</scope>
    <source>
        <strain evidence="3 4">GWTS #1</strain>
    </source>
</reference>
<evidence type="ECO:0000313" key="4">
    <source>
        <dbReference type="Proteomes" id="UP000094197"/>
    </source>
</evidence>
<dbReference type="AlphaFoldDB" id="A0A1D7UTL2"/>
<keyword evidence="2" id="KW-1133">Transmembrane helix</keyword>
<keyword evidence="2" id="KW-0812">Transmembrane</keyword>
<evidence type="ECO:0000313" key="3">
    <source>
        <dbReference type="EMBL" id="AOP32916.1"/>
    </source>
</evidence>
<sequence length="119" mass="13120">MNFSLSMILKLISMEHRKAGAILSVFLILYCSILLIPIMDSGKNASPISASSETSETKEGEKEKTSELKLEDFSSSDDLLLLGVPLETVSYYDSSDFILPQIYSKIENPPPEKLSLSSI</sequence>
<evidence type="ECO:0000256" key="1">
    <source>
        <dbReference type="SAM" id="MobiDB-lite"/>
    </source>
</evidence>
<feature type="region of interest" description="Disordered" evidence="1">
    <location>
        <begin position="44"/>
        <end position="68"/>
    </location>
</feature>
<accession>A0A1D7UTL2</accession>
<keyword evidence="2" id="KW-0472">Membrane</keyword>
<feature type="compositionally biased region" description="Basic and acidic residues" evidence="1">
    <location>
        <begin position="55"/>
        <end position="68"/>
    </location>
</feature>
<feature type="transmembrane region" description="Helical" evidence="2">
    <location>
        <begin position="21"/>
        <end position="39"/>
    </location>
</feature>
<dbReference type="Proteomes" id="UP000094197">
    <property type="component" value="Chromosome 1"/>
</dbReference>
<protein>
    <submittedName>
        <fullName evidence="3">Uncharacterized protein</fullName>
    </submittedName>
</protein>
<name>A0A1D7UTL2_9LEPT</name>
<proteinExistence type="predicted"/>